<proteinExistence type="predicted"/>
<dbReference type="Proteomes" id="UP001604277">
    <property type="component" value="Unassembled WGS sequence"/>
</dbReference>
<reference evidence="2" key="1">
    <citation type="submission" date="2024-07" db="EMBL/GenBank/DDBJ databases">
        <title>Two chromosome-level genome assemblies of Korean endemic species Abeliophyllum distichum and Forsythia ovata (Oleaceae).</title>
        <authorList>
            <person name="Jang H."/>
        </authorList>
    </citation>
    <scope>NUCLEOTIDE SEQUENCE [LARGE SCALE GENOMIC DNA]</scope>
</reference>
<gene>
    <name evidence="1" type="ORF">Fot_03860</name>
</gene>
<accession>A0ABD1XAW7</accession>
<organism evidence="1 2">
    <name type="scientific">Forsythia ovata</name>
    <dbReference type="NCBI Taxonomy" id="205694"/>
    <lineage>
        <taxon>Eukaryota</taxon>
        <taxon>Viridiplantae</taxon>
        <taxon>Streptophyta</taxon>
        <taxon>Embryophyta</taxon>
        <taxon>Tracheophyta</taxon>
        <taxon>Spermatophyta</taxon>
        <taxon>Magnoliopsida</taxon>
        <taxon>eudicotyledons</taxon>
        <taxon>Gunneridae</taxon>
        <taxon>Pentapetalae</taxon>
        <taxon>asterids</taxon>
        <taxon>lamiids</taxon>
        <taxon>Lamiales</taxon>
        <taxon>Oleaceae</taxon>
        <taxon>Forsythieae</taxon>
        <taxon>Forsythia</taxon>
    </lineage>
</organism>
<keyword evidence="2" id="KW-1185">Reference proteome</keyword>
<sequence length="127" mass="14203">MGDESNTMDSRGLSKTKRINIGSRRDELDPTVLEKLPTSTAIAVTFVRKYWTPTWVKAVDDADLSKLVKMTEMSTAQSHVLNCKLYMVLAENVDERSKVVGSEDVHKLRSKNKTLCSMLALAEEARA</sequence>
<dbReference type="EMBL" id="JBFOLJ010000001">
    <property type="protein sequence ID" value="KAL2559121.1"/>
    <property type="molecule type" value="Genomic_DNA"/>
</dbReference>
<protein>
    <submittedName>
        <fullName evidence="1">Uncharacterized protein</fullName>
    </submittedName>
</protein>
<evidence type="ECO:0000313" key="2">
    <source>
        <dbReference type="Proteomes" id="UP001604277"/>
    </source>
</evidence>
<evidence type="ECO:0000313" key="1">
    <source>
        <dbReference type="EMBL" id="KAL2559121.1"/>
    </source>
</evidence>
<name>A0ABD1XAW7_9LAMI</name>
<comment type="caution">
    <text evidence="1">The sequence shown here is derived from an EMBL/GenBank/DDBJ whole genome shotgun (WGS) entry which is preliminary data.</text>
</comment>
<dbReference type="AlphaFoldDB" id="A0ABD1XAW7"/>